<keyword evidence="3" id="KW-1185">Reference proteome</keyword>
<evidence type="ECO:0000313" key="3">
    <source>
        <dbReference type="Proteomes" id="UP000186922"/>
    </source>
</evidence>
<feature type="signal peptide" evidence="1">
    <location>
        <begin position="1"/>
        <end position="17"/>
    </location>
</feature>
<dbReference type="AlphaFoldDB" id="A0A1D1VPY9"/>
<evidence type="ECO:0000313" key="2">
    <source>
        <dbReference type="EMBL" id="GAV00619.1"/>
    </source>
</evidence>
<dbReference type="Proteomes" id="UP000186922">
    <property type="component" value="Unassembled WGS sequence"/>
</dbReference>
<accession>A0A1D1VPY9</accession>
<comment type="caution">
    <text evidence="2">The sequence shown here is derived from an EMBL/GenBank/DDBJ whole genome shotgun (WGS) entry which is preliminary data.</text>
</comment>
<proteinExistence type="predicted"/>
<evidence type="ECO:0000256" key="1">
    <source>
        <dbReference type="SAM" id="SignalP"/>
    </source>
</evidence>
<evidence type="ECO:0008006" key="4">
    <source>
        <dbReference type="Google" id="ProtNLM"/>
    </source>
</evidence>
<organism evidence="2 3">
    <name type="scientific">Ramazzottius varieornatus</name>
    <name type="common">Water bear</name>
    <name type="synonym">Tardigrade</name>
    <dbReference type="NCBI Taxonomy" id="947166"/>
    <lineage>
        <taxon>Eukaryota</taxon>
        <taxon>Metazoa</taxon>
        <taxon>Ecdysozoa</taxon>
        <taxon>Tardigrada</taxon>
        <taxon>Eutardigrada</taxon>
        <taxon>Parachela</taxon>
        <taxon>Hypsibioidea</taxon>
        <taxon>Ramazzottiidae</taxon>
        <taxon>Ramazzottius</taxon>
    </lineage>
</organism>
<gene>
    <name evidence="2" type="primary">RvY_11444-1</name>
    <name evidence="2" type="synonym">RvY_11444.1</name>
    <name evidence="2" type="ORF">RvY_11444</name>
</gene>
<name>A0A1D1VPY9_RAMVA</name>
<protein>
    <recommendedName>
        <fullName evidence="4">Pherophorin domain-containing protein</fullName>
    </recommendedName>
</protein>
<keyword evidence="1" id="KW-0732">Signal</keyword>
<feature type="chain" id="PRO_5008898703" description="Pherophorin domain-containing protein" evidence="1">
    <location>
        <begin position="18"/>
        <end position="242"/>
    </location>
</feature>
<reference evidence="2 3" key="1">
    <citation type="journal article" date="2016" name="Nat. Commun.">
        <title>Extremotolerant tardigrade genome and improved radiotolerance of human cultured cells by tardigrade-unique protein.</title>
        <authorList>
            <person name="Hashimoto T."/>
            <person name="Horikawa D.D."/>
            <person name="Saito Y."/>
            <person name="Kuwahara H."/>
            <person name="Kozuka-Hata H."/>
            <person name="Shin-I T."/>
            <person name="Minakuchi Y."/>
            <person name="Ohishi K."/>
            <person name="Motoyama A."/>
            <person name="Aizu T."/>
            <person name="Enomoto A."/>
            <person name="Kondo K."/>
            <person name="Tanaka S."/>
            <person name="Hara Y."/>
            <person name="Koshikawa S."/>
            <person name="Sagara H."/>
            <person name="Miura T."/>
            <person name="Yokobori S."/>
            <person name="Miyagawa K."/>
            <person name="Suzuki Y."/>
            <person name="Kubo T."/>
            <person name="Oyama M."/>
            <person name="Kohara Y."/>
            <person name="Fujiyama A."/>
            <person name="Arakawa K."/>
            <person name="Katayama T."/>
            <person name="Toyoda A."/>
            <person name="Kunieda T."/>
        </authorList>
    </citation>
    <scope>NUCLEOTIDE SEQUENCE [LARGE SCALE GENOMIC DNA]</scope>
    <source>
        <strain evidence="2 3">YOKOZUNA-1</strain>
    </source>
</reference>
<dbReference type="EMBL" id="BDGG01000006">
    <property type="protein sequence ID" value="GAV00619.1"/>
    <property type="molecule type" value="Genomic_DNA"/>
</dbReference>
<sequence>MARWVLLLVVVCASVAAHPNWPLGSSGYGSGNPVEISNRVFDRRLGNEILNRIQRGRAAKVSVEESRKLSYEQPASCNSGCDSRPPVPVVCAPQEVVVNGTCCGPFTATPTTTAVVAVSCSYVQAASIPGLTINTVGGLHPLFCNTGGSGLTPVTITVVSSQIDNDPPVTNPPTIIDQPFVEIDPNGLGFIGSQNLPVVNALIGVNGAAATTLRQTYSRYCLNACGMTSNTFQFTVEFGVCP</sequence>